<organism evidence="2 3">
    <name type="scientific">Trematosphaeria pertusa</name>
    <dbReference type="NCBI Taxonomy" id="390896"/>
    <lineage>
        <taxon>Eukaryota</taxon>
        <taxon>Fungi</taxon>
        <taxon>Dikarya</taxon>
        <taxon>Ascomycota</taxon>
        <taxon>Pezizomycotina</taxon>
        <taxon>Dothideomycetes</taxon>
        <taxon>Pleosporomycetidae</taxon>
        <taxon>Pleosporales</taxon>
        <taxon>Massarineae</taxon>
        <taxon>Trematosphaeriaceae</taxon>
        <taxon>Trematosphaeria</taxon>
    </lineage>
</organism>
<evidence type="ECO:0000256" key="1">
    <source>
        <dbReference type="SAM" id="MobiDB-lite"/>
    </source>
</evidence>
<feature type="region of interest" description="Disordered" evidence="1">
    <location>
        <begin position="225"/>
        <end position="308"/>
    </location>
</feature>
<reference evidence="2" key="1">
    <citation type="journal article" date="2020" name="Stud. Mycol.">
        <title>101 Dothideomycetes genomes: a test case for predicting lifestyles and emergence of pathogens.</title>
        <authorList>
            <person name="Haridas S."/>
            <person name="Albert R."/>
            <person name="Binder M."/>
            <person name="Bloem J."/>
            <person name="Labutti K."/>
            <person name="Salamov A."/>
            <person name="Andreopoulos B."/>
            <person name="Baker S."/>
            <person name="Barry K."/>
            <person name="Bills G."/>
            <person name="Bluhm B."/>
            <person name="Cannon C."/>
            <person name="Castanera R."/>
            <person name="Culley D."/>
            <person name="Daum C."/>
            <person name="Ezra D."/>
            <person name="Gonzalez J."/>
            <person name="Henrissat B."/>
            <person name="Kuo A."/>
            <person name="Liang C."/>
            <person name="Lipzen A."/>
            <person name="Lutzoni F."/>
            <person name="Magnuson J."/>
            <person name="Mondo S."/>
            <person name="Nolan M."/>
            <person name="Ohm R."/>
            <person name="Pangilinan J."/>
            <person name="Park H.-J."/>
            <person name="Ramirez L."/>
            <person name="Alfaro M."/>
            <person name="Sun H."/>
            <person name="Tritt A."/>
            <person name="Yoshinaga Y."/>
            <person name="Zwiers L.-H."/>
            <person name="Turgeon B."/>
            <person name="Goodwin S."/>
            <person name="Spatafora J."/>
            <person name="Crous P."/>
            <person name="Grigoriev I."/>
        </authorList>
    </citation>
    <scope>NUCLEOTIDE SEQUENCE</scope>
    <source>
        <strain evidence="2">CBS 122368</strain>
    </source>
</reference>
<evidence type="ECO:0000313" key="3">
    <source>
        <dbReference type="Proteomes" id="UP000800094"/>
    </source>
</evidence>
<evidence type="ECO:0000313" key="2">
    <source>
        <dbReference type="EMBL" id="KAF2246345.1"/>
    </source>
</evidence>
<feature type="compositionally biased region" description="Polar residues" evidence="1">
    <location>
        <begin position="559"/>
        <end position="584"/>
    </location>
</feature>
<dbReference type="Proteomes" id="UP000800094">
    <property type="component" value="Unassembled WGS sequence"/>
</dbReference>
<dbReference type="RefSeq" id="XP_033681349.1">
    <property type="nucleotide sequence ID" value="XM_033827039.1"/>
</dbReference>
<sequence>MVTTTPGAPRLSQATKTFLKNFFDRLTQENLEDVLVVLPHYEKQRIEVHDTASAPVKLFVGRHHGLLFACPDGTMHTLTLYNGQIRSVTRESDMMMFASSFVACEPFNRVDEMRLGLRGSPMEPMSLALVQLYCLVFAIAERDADLDLPLPKLKDLVRALRALGNVEEVAESVRHLRGILQDNRDPRSFVVLGLNVDVTGSDVAGSEGVFSPRTCPAELRTYSHLEDEHTPTESLTSSTLPHTPLAPGSTSTAQPADMDPSPTPSLAKRSGSSPKTKVGTPALSRDSTRSGPDSTPPLELDSESTDDDVEARLTARSLEFLPGKKGPAVPVCSTAPSIHISSGTLKALEDDVGDTLLEHLPTLSGVNFAAHGKGQEYLHLRLKLGTYADKHGPHSAWKVWAYLKPTSHANKAPSLYIETGSGTRAEHLAADVLLTYAESGQVQLRFPFDRVRNVDELKAIVKYYFLHAAKDKLRGFENHMIPWNKTFGNDMREICRRVEAAPSERLADLLHDEPAAESVGNMSAHAALGREANGVSASSKGKMRVRIGVSVDRGRSVLGETSGNTMATSSRPTWNSQQAAQNAKKTGLTKLPDSFIETVVGDGSFRATNAPRPKKRTSQGNRTSLRATPNSGLDDDTTALGYNRDGSAVEAGAAVGNEAVSGSISESDESSIYYDESDSEASRKVQKRLPTHLSRNAPRSERRSAGNQSPNDANNSRLSSRKKGKEKESRRAYRRNGRPRRREMSHILSKWRGAIRKQTAEVSKAKNVARAVGNKLLRTAIASSKAHRALFRHVDKLCEMIEGSTNQFLDLLQREQQVRPASSTVEG</sequence>
<feature type="region of interest" description="Disordered" evidence="1">
    <location>
        <begin position="556"/>
        <end position="587"/>
    </location>
</feature>
<proteinExistence type="predicted"/>
<feature type="compositionally biased region" description="Basic residues" evidence="1">
    <location>
        <begin position="732"/>
        <end position="743"/>
    </location>
</feature>
<dbReference type="AlphaFoldDB" id="A0A6A6I739"/>
<dbReference type="OrthoDB" id="3688256at2759"/>
<feature type="compositionally biased region" description="Low complexity" evidence="1">
    <location>
        <begin position="660"/>
        <end position="674"/>
    </location>
</feature>
<name>A0A6A6I739_9PLEO</name>
<keyword evidence="3" id="KW-1185">Reference proteome</keyword>
<feature type="compositionally biased region" description="Polar residues" evidence="1">
    <location>
        <begin position="705"/>
        <end position="715"/>
    </location>
</feature>
<feature type="compositionally biased region" description="Polar residues" evidence="1">
    <location>
        <begin position="618"/>
        <end position="631"/>
    </location>
</feature>
<feature type="region of interest" description="Disordered" evidence="1">
    <location>
        <begin position="602"/>
        <end position="641"/>
    </location>
</feature>
<gene>
    <name evidence="2" type="ORF">BU26DRAFT_507936</name>
</gene>
<dbReference type="EMBL" id="ML987199">
    <property type="protein sequence ID" value="KAF2246345.1"/>
    <property type="molecule type" value="Genomic_DNA"/>
</dbReference>
<protein>
    <submittedName>
        <fullName evidence="2">Uncharacterized protein</fullName>
    </submittedName>
</protein>
<feature type="compositionally biased region" description="Low complexity" evidence="1">
    <location>
        <begin position="232"/>
        <end position="245"/>
    </location>
</feature>
<dbReference type="GeneID" id="54580369"/>
<accession>A0A6A6I739</accession>
<feature type="region of interest" description="Disordered" evidence="1">
    <location>
        <begin position="660"/>
        <end position="746"/>
    </location>
</feature>